<comment type="subunit">
    <text evidence="4 11">Tetramer of two alpha and two beta chains.</text>
</comment>
<dbReference type="FunFam" id="3.40.50.1100:FF:000004">
    <property type="entry name" value="Tryptophan synthase beta chain"/>
    <property type="match status" value="1"/>
</dbReference>
<comment type="similarity">
    <text evidence="3 11">Belongs to the TrpB family.</text>
</comment>
<feature type="compositionally biased region" description="Basic residues" evidence="12">
    <location>
        <begin position="402"/>
        <end position="417"/>
    </location>
</feature>
<dbReference type="SUPFAM" id="SSF53686">
    <property type="entry name" value="Tryptophan synthase beta subunit-like PLP-dependent enzymes"/>
    <property type="match status" value="1"/>
</dbReference>
<dbReference type="NCBIfam" id="TIGR00263">
    <property type="entry name" value="trpB"/>
    <property type="match status" value="1"/>
</dbReference>
<dbReference type="InterPro" id="IPR006653">
    <property type="entry name" value="Trp_synth_b_CS"/>
</dbReference>
<evidence type="ECO:0000256" key="2">
    <source>
        <dbReference type="ARBA" id="ARBA00004733"/>
    </source>
</evidence>
<dbReference type="PANTHER" id="PTHR48077">
    <property type="entry name" value="TRYPTOPHAN SYNTHASE-RELATED"/>
    <property type="match status" value="1"/>
</dbReference>
<dbReference type="HAMAP" id="MF_00133">
    <property type="entry name" value="Trp_synth_beta"/>
    <property type="match status" value="1"/>
</dbReference>
<dbReference type="PANTHER" id="PTHR48077:SF3">
    <property type="entry name" value="TRYPTOPHAN SYNTHASE"/>
    <property type="match status" value="1"/>
</dbReference>
<evidence type="ECO:0000256" key="3">
    <source>
        <dbReference type="ARBA" id="ARBA00009982"/>
    </source>
</evidence>
<evidence type="ECO:0000256" key="8">
    <source>
        <dbReference type="ARBA" id="ARBA00023141"/>
    </source>
</evidence>
<feature type="modified residue" description="N6-(pyridoxal phosphate)lysine" evidence="11">
    <location>
        <position position="92"/>
    </location>
</feature>
<evidence type="ECO:0000256" key="12">
    <source>
        <dbReference type="SAM" id="MobiDB-lite"/>
    </source>
</evidence>
<dbReference type="InterPro" id="IPR023026">
    <property type="entry name" value="Trp_synth_beta/beta-like"/>
</dbReference>
<comment type="catalytic activity">
    <reaction evidence="10 11">
        <text>(1S,2R)-1-C-(indol-3-yl)glycerol 3-phosphate + L-serine = D-glyceraldehyde 3-phosphate + L-tryptophan + H2O</text>
        <dbReference type="Rhea" id="RHEA:10532"/>
        <dbReference type="ChEBI" id="CHEBI:15377"/>
        <dbReference type="ChEBI" id="CHEBI:33384"/>
        <dbReference type="ChEBI" id="CHEBI:57912"/>
        <dbReference type="ChEBI" id="CHEBI:58866"/>
        <dbReference type="ChEBI" id="CHEBI:59776"/>
        <dbReference type="EC" id="4.2.1.20"/>
    </reaction>
</comment>
<dbReference type="RefSeq" id="WP_015935228.1">
    <property type="nucleotide sequence ID" value="NC_011891.1"/>
</dbReference>
<feature type="region of interest" description="Disordered" evidence="12">
    <location>
        <begin position="394"/>
        <end position="434"/>
    </location>
</feature>
<sequence length="434" mass="46172">MKTAALPDERGRFGAFGGRFVPETLVPALDELEQAWREARADPAFQAELDELLRRYAGRETPISEAPRMSADVGGCRVLLKREDLCHTGSHKLNNTLGQILLARRMGKKRIIAETGAGQHGVATATAAALFGLPCEVYQGAVDVERQALNVFRMQLLGARVIPVTAGSATLKDAMNEALRDWVTNVRDTHYIIGSVAGPHPYPAMVRTFQSVIGREARRQVLELAGRLPDAVVACVGGGSNAMGIFSAFVDDAHVDLVAAEAAGLGLSTAKHGASLAKGTPGVLHGSRSYVLQDGHGQIQEAHSISAGLDYPGVGPELSYLKDQGRLTLLPQTDAEALDAFQYLARMEGIIPALESAHAVSAARKVARDAGPGGLVLVNVSGRGDKDVEQVRKMLEAAPPPRRSRARPARPARPKGKAKAEARPRAAARKGGRR</sequence>
<comment type="pathway">
    <text evidence="2 11">Amino-acid biosynthesis; L-tryptophan biosynthesis; L-tryptophan from chorismate: step 5/5.</text>
</comment>
<dbReference type="PIRSF" id="PIRSF001413">
    <property type="entry name" value="Trp_syn_beta"/>
    <property type="match status" value="1"/>
</dbReference>
<dbReference type="InterPro" id="IPR001926">
    <property type="entry name" value="TrpB-like_PALP"/>
</dbReference>
<dbReference type="GO" id="GO:0005737">
    <property type="term" value="C:cytoplasm"/>
    <property type="evidence" value="ECO:0007669"/>
    <property type="project" value="TreeGrafter"/>
</dbReference>
<evidence type="ECO:0000256" key="4">
    <source>
        <dbReference type="ARBA" id="ARBA00011270"/>
    </source>
</evidence>
<name>B8JAL8_ANAD2</name>
<accession>B8JAL8</accession>
<dbReference type="UniPathway" id="UPA00035">
    <property type="reaction ID" value="UER00044"/>
</dbReference>
<dbReference type="CDD" id="cd06446">
    <property type="entry name" value="Trp-synth_B"/>
    <property type="match status" value="1"/>
</dbReference>
<proteinExistence type="inferred from homology"/>
<keyword evidence="7 11" id="KW-0663">Pyridoxal phosphate</keyword>
<evidence type="ECO:0000313" key="14">
    <source>
        <dbReference type="EMBL" id="ACL67517.1"/>
    </source>
</evidence>
<comment type="cofactor">
    <cofactor evidence="1 11">
        <name>pyridoxal 5'-phosphate</name>
        <dbReference type="ChEBI" id="CHEBI:597326"/>
    </cofactor>
</comment>
<gene>
    <name evidence="11" type="primary">trpB</name>
    <name evidence="14" type="ordered locus">A2cp1_4200</name>
</gene>
<evidence type="ECO:0000256" key="1">
    <source>
        <dbReference type="ARBA" id="ARBA00001933"/>
    </source>
</evidence>
<dbReference type="EC" id="4.2.1.20" evidence="11"/>
<evidence type="ECO:0000256" key="9">
    <source>
        <dbReference type="ARBA" id="ARBA00023239"/>
    </source>
</evidence>
<dbReference type="AlphaFoldDB" id="B8JAL8"/>
<dbReference type="InterPro" id="IPR036052">
    <property type="entry name" value="TrpB-like_PALP_sf"/>
</dbReference>
<feature type="domain" description="Tryptophan synthase beta chain-like PALP" evidence="13">
    <location>
        <begin position="57"/>
        <end position="382"/>
    </location>
</feature>
<evidence type="ECO:0000256" key="6">
    <source>
        <dbReference type="ARBA" id="ARBA00022822"/>
    </source>
</evidence>
<dbReference type="KEGG" id="acp:A2cp1_4200"/>
<evidence type="ECO:0000256" key="10">
    <source>
        <dbReference type="ARBA" id="ARBA00049047"/>
    </source>
</evidence>
<dbReference type="InterPro" id="IPR006654">
    <property type="entry name" value="Trp_synth_beta"/>
</dbReference>
<keyword evidence="5 11" id="KW-0028">Amino-acid biosynthesis</keyword>
<dbReference type="PROSITE" id="PS00168">
    <property type="entry name" value="TRP_SYNTHASE_BETA"/>
    <property type="match status" value="1"/>
</dbReference>
<reference evidence="14" key="1">
    <citation type="submission" date="2009-01" db="EMBL/GenBank/DDBJ databases">
        <title>Complete sequence of Anaeromyxobacter dehalogenans 2CP-1.</title>
        <authorList>
            <consortium name="US DOE Joint Genome Institute"/>
            <person name="Lucas S."/>
            <person name="Copeland A."/>
            <person name="Lapidus A."/>
            <person name="Glavina del Rio T."/>
            <person name="Dalin E."/>
            <person name="Tice H."/>
            <person name="Bruce D."/>
            <person name="Goodwin L."/>
            <person name="Pitluck S."/>
            <person name="Saunders E."/>
            <person name="Brettin T."/>
            <person name="Detter J.C."/>
            <person name="Han C."/>
            <person name="Larimer F."/>
            <person name="Land M."/>
            <person name="Hauser L."/>
            <person name="Kyrpides N."/>
            <person name="Ovchinnikova G."/>
            <person name="Beliaev A.S."/>
            <person name="Richardson P."/>
        </authorList>
    </citation>
    <scope>NUCLEOTIDE SEQUENCE</scope>
    <source>
        <strain evidence="14">2CP-1</strain>
    </source>
</reference>
<dbReference type="Proteomes" id="UP000007089">
    <property type="component" value="Chromosome"/>
</dbReference>
<dbReference type="Gene3D" id="3.40.50.1100">
    <property type="match status" value="2"/>
</dbReference>
<evidence type="ECO:0000256" key="5">
    <source>
        <dbReference type="ARBA" id="ARBA00022605"/>
    </source>
</evidence>
<dbReference type="FunFam" id="3.40.50.1100:FF:000001">
    <property type="entry name" value="Tryptophan synthase beta chain"/>
    <property type="match status" value="1"/>
</dbReference>
<keyword evidence="9 11" id="KW-0456">Lyase</keyword>
<evidence type="ECO:0000256" key="7">
    <source>
        <dbReference type="ARBA" id="ARBA00022898"/>
    </source>
</evidence>
<evidence type="ECO:0000259" key="13">
    <source>
        <dbReference type="Pfam" id="PF00291"/>
    </source>
</evidence>
<keyword evidence="6 11" id="KW-0822">Tryptophan biosynthesis</keyword>
<evidence type="ECO:0000313" key="15">
    <source>
        <dbReference type="Proteomes" id="UP000007089"/>
    </source>
</evidence>
<dbReference type="GO" id="GO:0004834">
    <property type="term" value="F:tryptophan synthase activity"/>
    <property type="evidence" value="ECO:0007669"/>
    <property type="project" value="UniProtKB-UniRule"/>
</dbReference>
<dbReference type="Pfam" id="PF00291">
    <property type="entry name" value="PALP"/>
    <property type="match status" value="1"/>
</dbReference>
<evidence type="ECO:0000256" key="11">
    <source>
        <dbReference type="HAMAP-Rule" id="MF_00133"/>
    </source>
</evidence>
<protein>
    <recommendedName>
        <fullName evidence="11">Tryptophan synthase beta chain</fullName>
        <ecNumber evidence="11">4.2.1.20</ecNumber>
    </recommendedName>
</protein>
<dbReference type="EMBL" id="CP001359">
    <property type="protein sequence ID" value="ACL67517.1"/>
    <property type="molecule type" value="Genomic_DNA"/>
</dbReference>
<keyword evidence="8 11" id="KW-0057">Aromatic amino acid biosynthesis</keyword>
<keyword evidence="15" id="KW-1185">Reference proteome</keyword>
<comment type="function">
    <text evidence="11">The beta subunit is responsible for the synthesis of L-tryptophan from indole and L-serine.</text>
</comment>
<organism evidence="14 15">
    <name type="scientific">Anaeromyxobacter dehalogenans (strain ATCC BAA-258 / DSM 21875 / 2CP-1)</name>
    <dbReference type="NCBI Taxonomy" id="455488"/>
    <lineage>
        <taxon>Bacteria</taxon>
        <taxon>Pseudomonadati</taxon>
        <taxon>Myxococcota</taxon>
        <taxon>Myxococcia</taxon>
        <taxon>Myxococcales</taxon>
        <taxon>Cystobacterineae</taxon>
        <taxon>Anaeromyxobacteraceae</taxon>
        <taxon>Anaeromyxobacter</taxon>
    </lineage>
</organism>
<dbReference type="HOGENOM" id="CLU_016734_3_1_7"/>